<accession>A0A5M9MFI0</accession>
<feature type="compositionally biased region" description="Basic and acidic residues" evidence="1">
    <location>
        <begin position="505"/>
        <end position="515"/>
    </location>
</feature>
<dbReference type="InterPro" id="IPR001005">
    <property type="entry name" value="SANT/Myb"/>
</dbReference>
<feature type="region of interest" description="Disordered" evidence="1">
    <location>
        <begin position="154"/>
        <end position="233"/>
    </location>
</feature>
<name>A0A5M9MFI0_9EURO</name>
<gene>
    <name evidence="3" type="ORF">ATNIH1004_007151</name>
</gene>
<feature type="compositionally biased region" description="Basic and acidic residues" evidence="1">
    <location>
        <begin position="469"/>
        <end position="488"/>
    </location>
</feature>
<proteinExistence type="predicted"/>
<feature type="compositionally biased region" description="Basic and acidic residues" evidence="1">
    <location>
        <begin position="286"/>
        <end position="297"/>
    </location>
</feature>
<evidence type="ECO:0000313" key="4">
    <source>
        <dbReference type="Proteomes" id="UP000324241"/>
    </source>
</evidence>
<dbReference type="VEuPathDB" id="FungiDB:EYZ11_001277"/>
<feature type="compositionally biased region" description="Acidic residues" evidence="1">
    <location>
        <begin position="455"/>
        <end position="464"/>
    </location>
</feature>
<dbReference type="InterPro" id="IPR009057">
    <property type="entry name" value="Homeodomain-like_sf"/>
</dbReference>
<dbReference type="PROSITE" id="PS50090">
    <property type="entry name" value="MYB_LIKE"/>
    <property type="match status" value="1"/>
</dbReference>
<dbReference type="VEuPathDB" id="FungiDB:EYZ11_001273"/>
<sequence length="633" mass="72209">MGGSALEKDTFNLALEIRTQFLIGHMEEQQYHAAFDPEAMLRDAFFIDAADDDIFESSQAPLRGFNLDQFGGTDKYLPVRFRDAAYERFNEMLLTVSEDGFVDIEELKSAFRWQRFTLRAAQWIRKRNDEIEKQLKSQLDAEAMRDAYFATPRGSHRLGSLAPRSDKTSSPAGSRSARHSAIPTESPRATDTQRSSNRRTAVHLLSRDQRGPENQAESRVISEAQGRRKSKSWVSISRLQPKYLLTTRRSFLNAFSIERIMKRQQRSREHSGLRRQSDLAQPSSLRESETNFEDRRQTLPAPSQARPVAVAEPREIPNSPQGSPHFVVQDDDFLTANDTGFSFDNDNSRIQIERSHSPPVVNRANQEAVHESTSTTGAPAAQTAALPSTEELWRAAKASISSQPHRGRNVRAAFIDRQENAHRISPISHEASARIAHRTQPEPGPSQKRQHHESADEEEVEETNGDFFQYDREVDIPRRRAEKPDQGRNKRQKTTQEAENQAISEVRRDLEETRRRATPAVPRIPPTTSSYKQQVRWTQSEDNRLIRLMGEYGTGWAKIERQNEAQPVRPGETRIEGRNQGQLKDRARNIKIKLLRDGLPLPRNFENVTMKASDCNMLRKKGIQLPDPEAQPT</sequence>
<reference evidence="3 4" key="1">
    <citation type="submission" date="2019-08" db="EMBL/GenBank/DDBJ databases">
        <title>The genome sequence of a newly discovered highly antifungal drug resistant Aspergillus species, Aspergillus tanneri NIH 1004.</title>
        <authorList>
            <person name="Mounaud S."/>
            <person name="Singh I."/>
            <person name="Joardar V."/>
            <person name="Pakala S."/>
            <person name="Pakala S."/>
            <person name="Venepally P."/>
            <person name="Chung J.K."/>
            <person name="Losada L."/>
            <person name="Nierman W.C."/>
        </authorList>
    </citation>
    <scope>NUCLEOTIDE SEQUENCE [LARGE SCALE GENOMIC DNA]</scope>
    <source>
        <strain evidence="3 4">NIH1004</strain>
    </source>
</reference>
<feature type="region of interest" description="Disordered" evidence="1">
    <location>
        <begin position="428"/>
        <end position="533"/>
    </location>
</feature>
<feature type="region of interest" description="Disordered" evidence="1">
    <location>
        <begin position="263"/>
        <end position="325"/>
    </location>
</feature>
<dbReference type="SUPFAM" id="SSF46689">
    <property type="entry name" value="Homeodomain-like"/>
    <property type="match status" value="1"/>
</dbReference>
<dbReference type="OrthoDB" id="5398572at2759"/>
<dbReference type="GeneID" id="54329853"/>
<protein>
    <recommendedName>
        <fullName evidence="2">Myb-like domain-containing protein</fullName>
    </recommendedName>
</protein>
<dbReference type="AlphaFoldDB" id="A0A5M9MFI0"/>
<evidence type="ECO:0000313" key="3">
    <source>
        <dbReference type="EMBL" id="KAA8645732.1"/>
    </source>
</evidence>
<organism evidence="3 4">
    <name type="scientific">Aspergillus tanneri</name>
    <dbReference type="NCBI Taxonomy" id="1220188"/>
    <lineage>
        <taxon>Eukaryota</taxon>
        <taxon>Fungi</taxon>
        <taxon>Dikarya</taxon>
        <taxon>Ascomycota</taxon>
        <taxon>Pezizomycotina</taxon>
        <taxon>Eurotiomycetes</taxon>
        <taxon>Eurotiomycetidae</taxon>
        <taxon>Eurotiales</taxon>
        <taxon>Aspergillaceae</taxon>
        <taxon>Aspergillus</taxon>
        <taxon>Aspergillus subgen. Circumdati</taxon>
    </lineage>
</organism>
<evidence type="ECO:0000256" key="1">
    <source>
        <dbReference type="SAM" id="MobiDB-lite"/>
    </source>
</evidence>
<dbReference type="Gene3D" id="1.10.10.60">
    <property type="entry name" value="Homeodomain-like"/>
    <property type="match status" value="1"/>
</dbReference>
<feature type="compositionally biased region" description="Basic and acidic residues" evidence="1">
    <location>
        <begin position="266"/>
        <end position="277"/>
    </location>
</feature>
<evidence type="ECO:0000259" key="2">
    <source>
        <dbReference type="PROSITE" id="PS50090"/>
    </source>
</evidence>
<dbReference type="CDD" id="cd00167">
    <property type="entry name" value="SANT"/>
    <property type="match status" value="1"/>
</dbReference>
<dbReference type="RefSeq" id="XP_033425093.1">
    <property type="nucleotide sequence ID" value="XM_033571778.1"/>
</dbReference>
<feature type="domain" description="Myb-like" evidence="2">
    <location>
        <begin position="529"/>
        <end position="591"/>
    </location>
</feature>
<comment type="caution">
    <text evidence="3">The sequence shown here is derived from an EMBL/GenBank/DDBJ whole genome shotgun (WGS) entry which is preliminary data.</text>
</comment>
<dbReference type="EMBL" id="QUQM01000007">
    <property type="protein sequence ID" value="KAA8645732.1"/>
    <property type="molecule type" value="Genomic_DNA"/>
</dbReference>
<dbReference type="Proteomes" id="UP000324241">
    <property type="component" value="Unassembled WGS sequence"/>
</dbReference>
<dbReference type="SMART" id="SM00717">
    <property type="entry name" value="SANT"/>
    <property type="match status" value="1"/>
</dbReference>